<accession>A0A182J9J3</accession>
<dbReference type="SMART" id="SM00256">
    <property type="entry name" value="FBOX"/>
    <property type="match status" value="1"/>
</dbReference>
<dbReference type="InterPro" id="IPR032675">
    <property type="entry name" value="LRR_dom_sf"/>
</dbReference>
<dbReference type="VEuPathDB" id="VectorBase:AATE013936"/>
<evidence type="ECO:0000313" key="1">
    <source>
        <dbReference type="EnsemblMetazoa" id="AATE013936-PA.1"/>
    </source>
</evidence>
<dbReference type="Pfam" id="PF12937">
    <property type="entry name" value="F-box-like"/>
    <property type="match status" value="1"/>
</dbReference>
<dbReference type="InterPro" id="IPR036047">
    <property type="entry name" value="F-box-like_dom_sf"/>
</dbReference>
<proteinExistence type="predicted"/>
<name>A0A182J9J3_ANOAO</name>
<dbReference type="PROSITE" id="PS50181">
    <property type="entry name" value="FBOX"/>
    <property type="match status" value="1"/>
</dbReference>
<dbReference type="EnsemblMetazoa" id="AATE013936-RA">
    <property type="protein sequence ID" value="AATE013936-PA.1"/>
    <property type="gene ID" value="AATE013936"/>
</dbReference>
<dbReference type="CDD" id="cd09917">
    <property type="entry name" value="F-box_SF"/>
    <property type="match status" value="1"/>
</dbReference>
<reference evidence="1" key="1">
    <citation type="submission" date="2022-08" db="UniProtKB">
        <authorList>
            <consortium name="EnsemblMetazoa"/>
        </authorList>
    </citation>
    <scope>IDENTIFICATION</scope>
    <source>
        <strain evidence="1">EBRO</strain>
    </source>
</reference>
<dbReference type="SUPFAM" id="SSF52047">
    <property type="entry name" value="RNI-like"/>
    <property type="match status" value="1"/>
</dbReference>
<dbReference type="Gene3D" id="1.20.1280.50">
    <property type="match status" value="1"/>
</dbReference>
<dbReference type="Gene3D" id="3.80.10.10">
    <property type="entry name" value="Ribonuclease Inhibitor"/>
    <property type="match status" value="1"/>
</dbReference>
<dbReference type="AlphaFoldDB" id="A0A182J9J3"/>
<dbReference type="InterPro" id="IPR001810">
    <property type="entry name" value="F-box_dom"/>
</dbReference>
<dbReference type="SUPFAM" id="SSF81383">
    <property type="entry name" value="F-box domain"/>
    <property type="match status" value="1"/>
</dbReference>
<protein>
    <submittedName>
        <fullName evidence="1">F-box domain-containing protein</fullName>
    </submittedName>
</protein>
<organism evidence="1">
    <name type="scientific">Anopheles atroparvus</name>
    <name type="common">European mosquito</name>
    <dbReference type="NCBI Taxonomy" id="41427"/>
    <lineage>
        <taxon>Eukaryota</taxon>
        <taxon>Metazoa</taxon>
        <taxon>Ecdysozoa</taxon>
        <taxon>Arthropoda</taxon>
        <taxon>Hexapoda</taxon>
        <taxon>Insecta</taxon>
        <taxon>Pterygota</taxon>
        <taxon>Neoptera</taxon>
        <taxon>Endopterygota</taxon>
        <taxon>Diptera</taxon>
        <taxon>Nematocera</taxon>
        <taxon>Culicoidea</taxon>
        <taxon>Culicidae</taxon>
        <taxon>Anophelinae</taxon>
        <taxon>Anopheles</taxon>
    </lineage>
</organism>
<sequence length="429" mass="50021">MANFNHMPNEILELIFDNLDFRSRRNLTLVCQRWDAVLLSDRFLNRYVLLALDGNRMLDPKHTLYRYYPNLSLRLNGPASSESAKSLRTLPSVVPSPTCVRLHVAQPNDPRWVAICEEQFINLRTVDTLHVVGSVRSDQRRPLSLRMDRLHTLKLEVVGIEDFRLRAPNLRHLHMVVHSEEHLDFLLQFINQLHSLSVVFGSKESYYFYNLKLSNLRHLSIDRRLKGMTKSEQNISIAFFKRSVHLERLELTVKFIDSYVLHTIADKLTQLVELTLQVAEGTIELGHIAMLTRLERLRIVASRVNLQNVHLPVLRSLVLGSTELGTGTYLEGIECLMTFTRLRTLTLVNVKIYPEVLQLTPTYSVERMVLTHYRRLEENHLHILVKRFPAIRWLRISNCHGLYQREIDKLKRMLPKLAVAFDEAKSDRL</sequence>